<dbReference type="VEuPathDB" id="FungiDB:MELLADRAFT_115554"/>
<dbReference type="InParanoid" id="F4RBJ5"/>
<evidence type="ECO:0000256" key="3">
    <source>
        <dbReference type="ARBA" id="ARBA00023125"/>
    </source>
</evidence>
<feature type="region of interest" description="Disordered" evidence="6">
    <location>
        <begin position="302"/>
        <end position="328"/>
    </location>
</feature>
<dbReference type="STRING" id="747676.F4RBJ5"/>
<evidence type="ECO:0000256" key="5">
    <source>
        <dbReference type="ARBA" id="ARBA00023242"/>
    </source>
</evidence>
<feature type="domain" description="BZIP" evidence="7">
    <location>
        <begin position="305"/>
        <end position="319"/>
    </location>
</feature>
<keyword evidence="5" id="KW-0539">Nucleus</keyword>
<dbReference type="PROSITE" id="PS00036">
    <property type="entry name" value="BZIP_BASIC"/>
    <property type="match status" value="1"/>
</dbReference>
<feature type="region of interest" description="Disordered" evidence="6">
    <location>
        <begin position="42"/>
        <end position="79"/>
    </location>
</feature>
<feature type="compositionally biased region" description="Polar residues" evidence="6">
    <location>
        <begin position="448"/>
        <end position="459"/>
    </location>
</feature>
<feature type="compositionally biased region" description="Polar residues" evidence="6">
    <location>
        <begin position="106"/>
        <end position="116"/>
    </location>
</feature>
<keyword evidence="4" id="KW-0804">Transcription</keyword>
<name>F4RBJ5_MELLP</name>
<keyword evidence="9" id="KW-1185">Reference proteome</keyword>
<evidence type="ECO:0000313" key="8">
    <source>
        <dbReference type="EMBL" id="EGG10114.1"/>
    </source>
</evidence>
<dbReference type="EMBL" id="GL883095">
    <property type="protein sequence ID" value="EGG10114.1"/>
    <property type="molecule type" value="Genomic_DNA"/>
</dbReference>
<feature type="compositionally biased region" description="Low complexity" evidence="6">
    <location>
        <begin position="466"/>
        <end position="478"/>
    </location>
</feature>
<dbReference type="GeneID" id="18925633"/>
<keyword evidence="3" id="KW-0238">DNA-binding</keyword>
<dbReference type="PANTHER" id="PTHR13044">
    <property type="entry name" value="ACTIVATING TRANSCRIPTION FACTOR ATF 4/5"/>
    <property type="match status" value="1"/>
</dbReference>
<dbReference type="Proteomes" id="UP000001072">
    <property type="component" value="Unassembled WGS sequence"/>
</dbReference>
<sequence length="518" mass="57268">MQSDHHHLNSDSTSHRSIISKPIPPPISIIPLRSNHSLEQADQYSTQNEEDHNMTARCSQFPPDILNSRSISSSHDPIHSSSRFSSFLNNLNNEPSTWSDNHHPIASSSHQTQSFRLDSPVSASTNELSSSCSSLASSNSAFLPSTSKSSTSLDSSKFDSPPSHQSNPTVPSESYYPSLNPPSSNSLQSNYPSSASNSTQANYPPTTPQGYPTYQNYQNLPPQPRHSLPIQYPNPGSNPEAVAVAPPAAAFTPSDGSPPLLPPNLFCADSGSRRHTVSAFMAPSALEIGLFARHDLEDTMLKEEKRRRNKESSQRFRDRTRERQREKQERLEFLERRIKDLEIQLVHAKRNKSNANSPRATEIIQPPSRLVGENETALTAMQRLHQENESLRAALKTAEQEIQRLSPGGTSAFSIAQVYGSLPQLSPPASTGGESSSPPTAMDREHTNYFTSTRTSSPSSDHHYPQHQQQQHQQAPQHLGLNNSTSTINSEWEASDSMVNWNLDPHTLSPPQDPFHST</sequence>
<evidence type="ECO:0000256" key="2">
    <source>
        <dbReference type="ARBA" id="ARBA00023015"/>
    </source>
</evidence>
<dbReference type="InterPro" id="IPR004827">
    <property type="entry name" value="bZIP"/>
</dbReference>
<evidence type="ECO:0000256" key="6">
    <source>
        <dbReference type="SAM" id="MobiDB-lite"/>
    </source>
</evidence>
<feature type="compositionally biased region" description="Low complexity" evidence="6">
    <location>
        <begin position="171"/>
        <end position="219"/>
    </location>
</feature>
<feature type="region of interest" description="Disordered" evidence="6">
    <location>
        <begin position="98"/>
        <end position="238"/>
    </location>
</feature>
<gene>
    <name evidence="8" type="ORF">MELLADRAFT_115554</name>
</gene>
<feature type="compositionally biased region" description="Low complexity" evidence="6">
    <location>
        <begin position="122"/>
        <end position="161"/>
    </location>
</feature>
<dbReference type="AlphaFoldDB" id="F4RBJ5"/>
<dbReference type="PANTHER" id="PTHR13044:SF14">
    <property type="entry name" value="CRYPTOCEPHAL, ISOFORM A"/>
    <property type="match status" value="1"/>
</dbReference>
<accession>F4RBJ5</accession>
<evidence type="ECO:0000256" key="4">
    <source>
        <dbReference type="ARBA" id="ARBA00023163"/>
    </source>
</evidence>
<protein>
    <recommendedName>
        <fullName evidence="7">BZIP domain-containing protein</fullName>
    </recommendedName>
</protein>
<dbReference type="GO" id="GO:0000977">
    <property type="term" value="F:RNA polymerase II transcription regulatory region sequence-specific DNA binding"/>
    <property type="evidence" value="ECO:0007669"/>
    <property type="project" value="TreeGrafter"/>
</dbReference>
<keyword evidence="2" id="KW-0805">Transcription regulation</keyword>
<dbReference type="GO" id="GO:0001228">
    <property type="term" value="F:DNA-binding transcription activator activity, RNA polymerase II-specific"/>
    <property type="evidence" value="ECO:0007669"/>
    <property type="project" value="TreeGrafter"/>
</dbReference>
<dbReference type="Pfam" id="PF07716">
    <property type="entry name" value="bZIP_2"/>
    <property type="match status" value="1"/>
</dbReference>
<evidence type="ECO:0000259" key="7">
    <source>
        <dbReference type="PROSITE" id="PS00036"/>
    </source>
</evidence>
<dbReference type="OrthoDB" id="2507783at2759"/>
<comment type="subcellular location">
    <subcellularLocation>
        <location evidence="1">Nucleus</location>
    </subcellularLocation>
</comment>
<organism evidence="9">
    <name type="scientific">Melampsora larici-populina (strain 98AG31 / pathotype 3-4-7)</name>
    <name type="common">Poplar leaf rust fungus</name>
    <dbReference type="NCBI Taxonomy" id="747676"/>
    <lineage>
        <taxon>Eukaryota</taxon>
        <taxon>Fungi</taxon>
        <taxon>Dikarya</taxon>
        <taxon>Basidiomycota</taxon>
        <taxon>Pucciniomycotina</taxon>
        <taxon>Pucciniomycetes</taxon>
        <taxon>Pucciniales</taxon>
        <taxon>Melampsoraceae</taxon>
        <taxon>Melampsora</taxon>
    </lineage>
</organism>
<dbReference type="GO" id="GO:0005634">
    <property type="term" value="C:nucleus"/>
    <property type="evidence" value="ECO:0007669"/>
    <property type="project" value="UniProtKB-SubCell"/>
</dbReference>
<evidence type="ECO:0000256" key="1">
    <source>
        <dbReference type="ARBA" id="ARBA00004123"/>
    </source>
</evidence>
<feature type="compositionally biased region" description="Low complexity" evidence="6">
    <location>
        <begin position="67"/>
        <end position="79"/>
    </location>
</feature>
<dbReference type="CDD" id="cd14705">
    <property type="entry name" value="bZIP_Zip1"/>
    <property type="match status" value="1"/>
</dbReference>
<evidence type="ECO:0000313" key="9">
    <source>
        <dbReference type="Proteomes" id="UP000001072"/>
    </source>
</evidence>
<dbReference type="HOGENOM" id="CLU_525873_0_0_1"/>
<dbReference type="KEGG" id="mlr:MELLADRAFT_115554"/>
<reference evidence="9" key="1">
    <citation type="journal article" date="2011" name="Proc. Natl. Acad. Sci. U.S.A.">
        <title>Obligate biotrophy features unraveled by the genomic analysis of rust fungi.</title>
        <authorList>
            <person name="Duplessis S."/>
            <person name="Cuomo C.A."/>
            <person name="Lin Y.-C."/>
            <person name="Aerts A."/>
            <person name="Tisserant E."/>
            <person name="Veneault-Fourrey C."/>
            <person name="Joly D.L."/>
            <person name="Hacquard S."/>
            <person name="Amselem J."/>
            <person name="Cantarel B.L."/>
            <person name="Chiu R."/>
            <person name="Coutinho P.M."/>
            <person name="Feau N."/>
            <person name="Field M."/>
            <person name="Frey P."/>
            <person name="Gelhaye E."/>
            <person name="Goldberg J."/>
            <person name="Grabherr M.G."/>
            <person name="Kodira C.D."/>
            <person name="Kohler A."/>
            <person name="Kuees U."/>
            <person name="Lindquist E.A."/>
            <person name="Lucas S.M."/>
            <person name="Mago R."/>
            <person name="Mauceli E."/>
            <person name="Morin E."/>
            <person name="Murat C."/>
            <person name="Pangilinan J.L."/>
            <person name="Park R."/>
            <person name="Pearson M."/>
            <person name="Quesneville H."/>
            <person name="Rouhier N."/>
            <person name="Sakthikumar S."/>
            <person name="Salamov A.A."/>
            <person name="Schmutz J."/>
            <person name="Selles B."/>
            <person name="Shapiro H."/>
            <person name="Tanguay P."/>
            <person name="Tuskan G.A."/>
            <person name="Henrissat B."/>
            <person name="Van de Peer Y."/>
            <person name="Rouze P."/>
            <person name="Ellis J.G."/>
            <person name="Dodds P.N."/>
            <person name="Schein J.E."/>
            <person name="Zhong S."/>
            <person name="Hamelin R.C."/>
            <person name="Grigoriev I.V."/>
            <person name="Szabo L.J."/>
            <person name="Martin F."/>
        </authorList>
    </citation>
    <scope>NUCLEOTIDE SEQUENCE [LARGE SCALE GENOMIC DNA]</scope>
    <source>
        <strain evidence="9">98AG31 / pathotype 3-4-7</strain>
    </source>
</reference>
<feature type="region of interest" description="Disordered" evidence="6">
    <location>
        <begin position="424"/>
        <end position="493"/>
    </location>
</feature>
<feature type="compositionally biased region" description="Polar residues" evidence="6">
    <location>
        <begin position="424"/>
        <end position="439"/>
    </location>
</feature>
<dbReference type="RefSeq" id="XP_007406415.1">
    <property type="nucleotide sequence ID" value="XM_007406353.1"/>
</dbReference>
<feature type="compositionally biased region" description="Polar residues" evidence="6">
    <location>
        <begin position="480"/>
        <end position="493"/>
    </location>
</feature>
<feature type="region of interest" description="Disordered" evidence="6">
    <location>
        <begin position="1"/>
        <end position="30"/>
    </location>
</feature>
<proteinExistence type="predicted"/>